<accession>A0A1E3Q1Q5</accession>
<protein>
    <submittedName>
        <fullName evidence="1">Uncharacterized protein</fullName>
    </submittedName>
</protein>
<organism evidence="1 2">
    <name type="scientific">Lipomyces starkeyi NRRL Y-11557</name>
    <dbReference type="NCBI Taxonomy" id="675824"/>
    <lineage>
        <taxon>Eukaryota</taxon>
        <taxon>Fungi</taxon>
        <taxon>Dikarya</taxon>
        <taxon>Ascomycota</taxon>
        <taxon>Saccharomycotina</taxon>
        <taxon>Lipomycetes</taxon>
        <taxon>Lipomycetales</taxon>
        <taxon>Lipomycetaceae</taxon>
        <taxon>Lipomyces</taxon>
    </lineage>
</organism>
<dbReference type="EMBL" id="KV454299">
    <property type="protein sequence ID" value="ODQ70957.1"/>
    <property type="molecule type" value="Genomic_DNA"/>
</dbReference>
<reference evidence="1 2" key="1">
    <citation type="journal article" date="2016" name="Proc. Natl. Acad. Sci. U.S.A.">
        <title>Comparative genomics of biotechnologically important yeasts.</title>
        <authorList>
            <person name="Riley R."/>
            <person name="Haridas S."/>
            <person name="Wolfe K.H."/>
            <person name="Lopes M.R."/>
            <person name="Hittinger C.T."/>
            <person name="Goeker M."/>
            <person name="Salamov A.A."/>
            <person name="Wisecaver J.H."/>
            <person name="Long T.M."/>
            <person name="Calvey C.H."/>
            <person name="Aerts A.L."/>
            <person name="Barry K.W."/>
            <person name="Choi C."/>
            <person name="Clum A."/>
            <person name="Coughlan A.Y."/>
            <person name="Deshpande S."/>
            <person name="Douglass A.P."/>
            <person name="Hanson S.J."/>
            <person name="Klenk H.-P."/>
            <person name="LaButti K.M."/>
            <person name="Lapidus A."/>
            <person name="Lindquist E.A."/>
            <person name="Lipzen A.M."/>
            <person name="Meier-Kolthoff J.P."/>
            <person name="Ohm R.A."/>
            <person name="Otillar R.P."/>
            <person name="Pangilinan J.L."/>
            <person name="Peng Y."/>
            <person name="Rokas A."/>
            <person name="Rosa C.A."/>
            <person name="Scheuner C."/>
            <person name="Sibirny A.A."/>
            <person name="Slot J.C."/>
            <person name="Stielow J.B."/>
            <person name="Sun H."/>
            <person name="Kurtzman C.P."/>
            <person name="Blackwell M."/>
            <person name="Grigoriev I.V."/>
            <person name="Jeffries T.W."/>
        </authorList>
    </citation>
    <scope>NUCLEOTIDE SEQUENCE [LARGE SCALE GENOMIC DNA]</scope>
    <source>
        <strain evidence="1 2">NRRL Y-11557</strain>
    </source>
</reference>
<evidence type="ECO:0000313" key="1">
    <source>
        <dbReference type="EMBL" id="ODQ70957.1"/>
    </source>
</evidence>
<keyword evidence="2" id="KW-1185">Reference proteome</keyword>
<gene>
    <name evidence="1" type="ORF">LIPSTDRAFT_74476</name>
</gene>
<dbReference type="Proteomes" id="UP000094385">
    <property type="component" value="Unassembled WGS sequence"/>
</dbReference>
<sequence length="117" mass="13203">NLPRLSRIYSYIEWITDTSIDALKGVSDDIQLSVRLILATKWEKIRTVPMLLAAVLYTSLSDQKRVSPSPDQLEEIGAWLDSNYSSTEAENIYSELLCFCKKTGSSTDLVTGRLQRT</sequence>
<dbReference type="OrthoDB" id="10567699at2759"/>
<evidence type="ECO:0000313" key="2">
    <source>
        <dbReference type="Proteomes" id="UP000094385"/>
    </source>
</evidence>
<feature type="non-terminal residue" evidence="1">
    <location>
        <position position="1"/>
    </location>
</feature>
<dbReference type="AlphaFoldDB" id="A0A1E3Q1Q5"/>
<name>A0A1E3Q1Q5_LIPST</name>
<proteinExistence type="predicted"/>